<dbReference type="Proteomes" id="UP000027093">
    <property type="component" value="Chromosome"/>
</dbReference>
<dbReference type="RefSeq" id="WP_075054228.1">
    <property type="nucleotide sequence ID" value="NZ_CP007536.1"/>
</dbReference>
<evidence type="ECO:0000256" key="1">
    <source>
        <dbReference type="SAM" id="MobiDB-lite"/>
    </source>
</evidence>
<keyword evidence="2" id="KW-0472">Membrane</keyword>
<dbReference type="EMBL" id="CP007536">
    <property type="protein sequence ID" value="AIC15153.1"/>
    <property type="molecule type" value="Genomic_DNA"/>
</dbReference>
<keyword evidence="2" id="KW-0812">Transmembrane</keyword>
<name>A0A060HHW9_9ARCH</name>
<dbReference type="OrthoDB" id="374334at2157"/>
<keyword evidence="4" id="KW-1185">Reference proteome</keyword>
<accession>A0A060HHW9</accession>
<dbReference type="KEGG" id="nvn:NVIE_009280"/>
<sequence length="176" mass="19051">MMADSDDQQVHSNNPSRGPRKRGRARRGSSEVLGAVLVAVITMGAFSVYASYALNQTSNEAQSVVQSLRKGTLKQGQLLSVVYHWEKVQGTSTQVKISLYNYGYADVNVKYVFIDGVPQDSFNLLALDGKQASAIKVGSVTNLVVDVPYAVNPIVSGQSYEAVLVTDDSLVYSWGL</sequence>
<feature type="compositionally biased region" description="Basic residues" evidence="1">
    <location>
        <begin position="18"/>
        <end position="27"/>
    </location>
</feature>
<dbReference type="GeneID" id="74946197"/>
<feature type="transmembrane region" description="Helical" evidence="2">
    <location>
        <begin position="32"/>
        <end position="54"/>
    </location>
</feature>
<evidence type="ECO:0000256" key="2">
    <source>
        <dbReference type="SAM" id="Phobius"/>
    </source>
</evidence>
<dbReference type="STRING" id="926571.NVIE_009280"/>
<evidence type="ECO:0000313" key="4">
    <source>
        <dbReference type="Proteomes" id="UP000027093"/>
    </source>
</evidence>
<proteinExistence type="predicted"/>
<gene>
    <name evidence="3" type="ORF">NVIE_009280</name>
</gene>
<dbReference type="AlphaFoldDB" id="A0A060HHW9"/>
<organism evidence="3 4">
    <name type="scientific">Nitrososphaera viennensis EN76</name>
    <dbReference type="NCBI Taxonomy" id="926571"/>
    <lineage>
        <taxon>Archaea</taxon>
        <taxon>Nitrososphaerota</taxon>
        <taxon>Nitrososphaeria</taxon>
        <taxon>Nitrososphaerales</taxon>
        <taxon>Nitrososphaeraceae</taxon>
        <taxon>Nitrososphaera</taxon>
    </lineage>
</organism>
<protein>
    <submittedName>
        <fullName evidence="3">Putative BasA-like protein</fullName>
    </submittedName>
</protein>
<keyword evidence="2" id="KW-1133">Transmembrane helix</keyword>
<reference evidence="3 4" key="1">
    <citation type="journal article" date="2014" name="Int. J. Syst. Evol. Microbiol.">
        <title>Nitrososphaera viennensis gen. nov., sp. nov., an aerobic and mesophilic, ammonia-oxidizing archaeon from soil and a member of the archaeal phylum Thaumarchaeota.</title>
        <authorList>
            <person name="Stieglmeier M."/>
            <person name="Klingl A."/>
            <person name="Alves R.J."/>
            <person name="Rittmann S.K."/>
            <person name="Melcher M."/>
            <person name="Leisch N."/>
            <person name="Schleper C."/>
        </authorList>
    </citation>
    <scope>NUCLEOTIDE SEQUENCE [LARGE SCALE GENOMIC DNA]</scope>
    <source>
        <strain evidence="3">EN76</strain>
    </source>
</reference>
<dbReference type="HOGENOM" id="CLU_1529279_0_0_2"/>
<evidence type="ECO:0000313" key="3">
    <source>
        <dbReference type="EMBL" id="AIC15153.1"/>
    </source>
</evidence>
<feature type="region of interest" description="Disordered" evidence="1">
    <location>
        <begin position="1"/>
        <end position="27"/>
    </location>
</feature>